<accession>A0A841RLP1</accession>
<dbReference type="EMBL" id="JACHON010000003">
    <property type="protein sequence ID" value="MBB6512376.1"/>
    <property type="molecule type" value="Genomic_DNA"/>
</dbReference>
<feature type="domain" description="HMA" evidence="2">
    <location>
        <begin position="2"/>
        <end position="70"/>
    </location>
</feature>
<dbReference type="Pfam" id="PF00403">
    <property type="entry name" value="HMA"/>
    <property type="match status" value="1"/>
</dbReference>
<evidence type="ECO:0000259" key="2">
    <source>
        <dbReference type="PROSITE" id="PS50846"/>
    </source>
</evidence>
<gene>
    <name evidence="3" type="ORF">GGQ92_001159</name>
</gene>
<evidence type="ECO:0000256" key="1">
    <source>
        <dbReference type="ARBA" id="ARBA00022723"/>
    </source>
</evidence>
<dbReference type="CDD" id="cd00371">
    <property type="entry name" value="HMA"/>
    <property type="match status" value="1"/>
</dbReference>
<name>A0A841RLP1_9BACI</name>
<dbReference type="SUPFAM" id="SSF55008">
    <property type="entry name" value="HMA, heavy metal-associated domain"/>
    <property type="match status" value="1"/>
</dbReference>
<dbReference type="Gene3D" id="3.30.70.100">
    <property type="match status" value="1"/>
</dbReference>
<dbReference type="PROSITE" id="PS50846">
    <property type="entry name" value="HMA_2"/>
    <property type="match status" value="1"/>
</dbReference>
<dbReference type="GO" id="GO:0046872">
    <property type="term" value="F:metal ion binding"/>
    <property type="evidence" value="ECO:0007669"/>
    <property type="project" value="UniProtKB-KW"/>
</dbReference>
<keyword evidence="1" id="KW-0479">Metal-binding</keyword>
<evidence type="ECO:0000313" key="4">
    <source>
        <dbReference type="Proteomes" id="UP000572212"/>
    </source>
</evidence>
<reference evidence="3 4" key="1">
    <citation type="submission" date="2020-08" db="EMBL/GenBank/DDBJ databases">
        <title>Genomic Encyclopedia of Type Strains, Phase IV (KMG-IV): sequencing the most valuable type-strain genomes for metagenomic binning, comparative biology and taxonomic classification.</title>
        <authorList>
            <person name="Goeker M."/>
        </authorList>
    </citation>
    <scope>NUCLEOTIDE SEQUENCE [LARGE SCALE GENOMIC DNA]</scope>
    <source>
        <strain evidence="3 4">DSM 11805</strain>
    </source>
</reference>
<dbReference type="InterPro" id="IPR036163">
    <property type="entry name" value="HMA_dom_sf"/>
</dbReference>
<evidence type="ECO:0000313" key="3">
    <source>
        <dbReference type="EMBL" id="MBB6512376.1"/>
    </source>
</evidence>
<dbReference type="Proteomes" id="UP000572212">
    <property type="component" value="Unassembled WGS sequence"/>
</dbReference>
<dbReference type="AlphaFoldDB" id="A0A841RLP1"/>
<comment type="caution">
    <text evidence="3">The sequence shown here is derived from an EMBL/GenBank/DDBJ whole genome shotgun (WGS) entry which is preliminary data.</text>
</comment>
<proteinExistence type="predicted"/>
<organism evidence="3 4">
    <name type="scientific">Gracilibacillus halotolerans</name>
    <dbReference type="NCBI Taxonomy" id="74386"/>
    <lineage>
        <taxon>Bacteria</taxon>
        <taxon>Bacillati</taxon>
        <taxon>Bacillota</taxon>
        <taxon>Bacilli</taxon>
        <taxon>Bacillales</taxon>
        <taxon>Bacillaceae</taxon>
        <taxon>Gracilibacillus</taxon>
    </lineage>
</organism>
<dbReference type="RefSeq" id="WP_184245526.1">
    <property type="nucleotide sequence ID" value="NZ_BAAACU010000058.1"/>
</dbReference>
<sequence>MKKAIIQLQSLSCPSCLQKIESAVKRLSGVNKDSLNVLFNASKVKVDFNSEVITIEDIEKAIEDLGYPVIKSKVKPS</sequence>
<protein>
    <submittedName>
        <fullName evidence="3">Copper chaperone CopZ</fullName>
    </submittedName>
</protein>
<dbReference type="InterPro" id="IPR006121">
    <property type="entry name" value="HMA_dom"/>
</dbReference>
<keyword evidence="4" id="KW-1185">Reference proteome</keyword>
<dbReference type="FunFam" id="3.30.70.100:FF:000001">
    <property type="entry name" value="ATPase copper transporting beta"/>
    <property type="match status" value="1"/>
</dbReference>